<sequence>MPNQGDTVLNAGGTSTVKGLAKATRERFDKVETSLTIVDRRTITTESTLAVILKKLEKLESRDERKKSETVIGPEKGETDVNENNDGVDSTEDEPNTRGIINKKKNYGGYNGDLNPDDSERNFDGSLNIYRTVQYPEKQHTKNESERFVRAFGR</sequence>
<proteinExistence type="predicted"/>
<evidence type="ECO:0000313" key="3">
    <source>
        <dbReference type="Proteomes" id="UP000285405"/>
    </source>
</evidence>
<feature type="compositionally biased region" description="Basic and acidic residues" evidence="1">
    <location>
        <begin position="61"/>
        <end position="79"/>
    </location>
</feature>
<protein>
    <submittedName>
        <fullName evidence="2">Uncharacterized protein</fullName>
    </submittedName>
</protein>
<evidence type="ECO:0000313" key="2">
    <source>
        <dbReference type="EMBL" id="RKF76983.1"/>
    </source>
</evidence>
<name>A0A420IR30_9PEZI</name>
<evidence type="ECO:0000256" key="1">
    <source>
        <dbReference type="SAM" id="MobiDB-lite"/>
    </source>
</evidence>
<dbReference type="Proteomes" id="UP000285405">
    <property type="component" value="Unassembled WGS sequence"/>
</dbReference>
<dbReference type="AlphaFoldDB" id="A0A420IR30"/>
<feature type="non-terminal residue" evidence="2">
    <location>
        <position position="154"/>
    </location>
</feature>
<reference evidence="2 3" key="1">
    <citation type="journal article" date="2018" name="BMC Genomics">
        <title>Comparative genome analyses reveal sequence features reflecting distinct modes of host-adaptation between dicot and monocot powdery mildew.</title>
        <authorList>
            <person name="Wu Y."/>
            <person name="Ma X."/>
            <person name="Pan Z."/>
            <person name="Kale S.D."/>
            <person name="Song Y."/>
            <person name="King H."/>
            <person name="Zhang Q."/>
            <person name="Presley C."/>
            <person name="Deng X."/>
            <person name="Wei C.I."/>
            <person name="Xiao S."/>
        </authorList>
    </citation>
    <scope>NUCLEOTIDE SEQUENCE [LARGE SCALE GENOMIC DNA]</scope>
    <source>
        <strain evidence="2">UCSC1</strain>
    </source>
</reference>
<dbReference type="EMBL" id="MCBR01006770">
    <property type="protein sequence ID" value="RKF76983.1"/>
    <property type="molecule type" value="Genomic_DNA"/>
</dbReference>
<organism evidence="2 3">
    <name type="scientific">Golovinomyces cichoracearum</name>
    <dbReference type="NCBI Taxonomy" id="62708"/>
    <lineage>
        <taxon>Eukaryota</taxon>
        <taxon>Fungi</taxon>
        <taxon>Dikarya</taxon>
        <taxon>Ascomycota</taxon>
        <taxon>Pezizomycotina</taxon>
        <taxon>Leotiomycetes</taxon>
        <taxon>Erysiphales</taxon>
        <taxon>Erysiphaceae</taxon>
        <taxon>Golovinomyces</taxon>
    </lineage>
</organism>
<feature type="region of interest" description="Disordered" evidence="1">
    <location>
        <begin position="61"/>
        <end position="123"/>
    </location>
</feature>
<comment type="caution">
    <text evidence="2">The sequence shown here is derived from an EMBL/GenBank/DDBJ whole genome shotgun (WGS) entry which is preliminary data.</text>
</comment>
<accession>A0A420IR30</accession>
<gene>
    <name evidence="2" type="ORF">GcC1_067033</name>
</gene>